<evidence type="ECO:0000313" key="2">
    <source>
        <dbReference type="Proteomes" id="UP000032866"/>
    </source>
</evidence>
<organism evidence="1 2">
    <name type="scientific">Burkholderia cepacia GG4</name>
    <dbReference type="NCBI Taxonomy" id="1009846"/>
    <lineage>
        <taxon>Bacteria</taxon>
        <taxon>Pseudomonadati</taxon>
        <taxon>Pseudomonadota</taxon>
        <taxon>Betaproteobacteria</taxon>
        <taxon>Burkholderiales</taxon>
        <taxon>Burkholderiaceae</taxon>
        <taxon>Burkholderia</taxon>
        <taxon>Burkholderia cepacia complex</taxon>
    </lineage>
</organism>
<dbReference type="Proteomes" id="UP000032866">
    <property type="component" value="Chromosome 2"/>
</dbReference>
<dbReference type="AlphaFoldDB" id="A0A9W3K986"/>
<dbReference type="InterPro" id="IPR027417">
    <property type="entry name" value="P-loop_NTPase"/>
</dbReference>
<dbReference type="SUPFAM" id="SSF52540">
    <property type="entry name" value="P-loop containing nucleoside triphosphate hydrolases"/>
    <property type="match status" value="1"/>
</dbReference>
<proteinExistence type="predicted"/>
<dbReference type="EMBL" id="CP003775">
    <property type="protein sequence ID" value="AFQ52203.1"/>
    <property type="molecule type" value="Genomic_DNA"/>
</dbReference>
<sequence>MTDSGIPFRFKRHARIGEAGAELDDEFLFQSFVDVGDYDEIRNVKVPKRIIVGRTGSGKTALLRYLAHCEEHVVELEPNQLSLNFISNNDVIRFFEDLGVRLDPFYSLLWKHMLAVELIKRKYTLVTEEKTSNWLMSIMDSLRKKDQTKARALTYLKDWGDKFWIETEYRVKELTTKLASELNAELGGKGGGVSATIGSKGSLTEEQKKEIVHRGQKVVNDVQLKELADVIRFLDDDVFTDEQKPYYVTIDKLDEDWVDDTLRFKLIRSLIEAVKSFQRVRNVKIVVALRYDLLRRVFSATADAGFQEEKYEPLILRLRWNRGQIQKLLDQRVSAMVRQQYTARPVGLKELFPERVGRTFFLDYLMQRTAMRPRDAILFVNACLGLSEQASQVRVQSIYEAEREYSAGRLKALVYEWKNLFPSLELGLPLVEKTPIEFKIGSLDKTLVDRVIEALAGMQESGDPASDAAVTYMNSASASKHAVMAAVFRTYFDVGLVGLRFEGGSGTIWSTDNVNAPSPSQIKPNTKAQIHPMFYQALHTVFGVS</sequence>
<name>A0A9W3K986_BURCE</name>
<accession>A0A9W3K986</accession>
<dbReference type="KEGG" id="bct:GEM_5819"/>
<reference evidence="1 2" key="1">
    <citation type="journal article" date="2012" name="J. Bacteriol.">
        <title>Complete Genome Sequence of Burkholderia sp. Strain GG4, a Betaproteobacterium That Reduces 3-Oxo-N-Acylhomoserine Lactones and Produces Different N-Acylhomoserine Lactones.</title>
        <authorList>
            <person name="Hong K.W."/>
            <person name="Koh C.L."/>
            <person name="Sam C.K."/>
            <person name="Yin W.F."/>
            <person name="Chan K.G."/>
        </authorList>
    </citation>
    <scope>NUCLEOTIDE SEQUENCE [LARGE SCALE GENOMIC DNA]</scope>
    <source>
        <strain evidence="1 2">GG4</strain>
    </source>
</reference>
<dbReference type="InterPro" id="IPR059206">
    <property type="entry name" value="Sll1717-like"/>
</dbReference>
<dbReference type="RefSeq" id="WP_014900956.1">
    <property type="nucleotide sequence ID" value="NC_018514.1"/>
</dbReference>
<protein>
    <submittedName>
        <fullName evidence="1">DNA repair ATPase</fullName>
    </submittedName>
</protein>
<evidence type="ECO:0000313" key="1">
    <source>
        <dbReference type="EMBL" id="AFQ52203.1"/>
    </source>
</evidence>
<dbReference type="NCBIfam" id="NF047389">
    <property type="entry name" value="ATPase_Sll1717"/>
    <property type="match status" value="1"/>
</dbReference>
<gene>
    <name evidence="1" type="ORF">GEM_5819</name>
</gene>